<sequence>MTNIFFNDKCFNLGKNEGRSMKFVALNPSATVSRVSDRRHGNPLTTVFTLGMYAWCHSKCSSTLAPLPSLSSKFTFGTNGLVSVNDLSICFT</sequence>
<protein>
    <submittedName>
        <fullName evidence="1">Uncharacterized protein</fullName>
    </submittedName>
</protein>
<dbReference type="AlphaFoldDB" id="A0A9D4UCB5"/>
<name>A0A9D4UCB5_ADICA</name>
<gene>
    <name evidence="1" type="ORF">GOP47_0020093</name>
</gene>
<evidence type="ECO:0000313" key="2">
    <source>
        <dbReference type="Proteomes" id="UP000886520"/>
    </source>
</evidence>
<comment type="caution">
    <text evidence="1">The sequence shown here is derived from an EMBL/GenBank/DDBJ whole genome shotgun (WGS) entry which is preliminary data.</text>
</comment>
<dbReference type="Proteomes" id="UP000886520">
    <property type="component" value="Chromosome 19"/>
</dbReference>
<reference evidence="1" key="1">
    <citation type="submission" date="2021-01" db="EMBL/GenBank/DDBJ databases">
        <title>Adiantum capillus-veneris genome.</title>
        <authorList>
            <person name="Fang Y."/>
            <person name="Liao Q."/>
        </authorList>
    </citation>
    <scope>NUCLEOTIDE SEQUENCE</scope>
    <source>
        <strain evidence="1">H3</strain>
        <tissue evidence="1">Leaf</tissue>
    </source>
</reference>
<keyword evidence="2" id="KW-1185">Reference proteome</keyword>
<proteinExistence type="predicted"/>
<dbReference type="EMBL" id="JABFUD020000019">
    <property type="protein sequence ID" value="KAI5065398.1"/>
    <property type="molecule type" value="Genomic_DNA"/>
</dbReference>
<organism evidence="1 2">
    <name type="scientific">Adiantum capillus-veneris</name>
    <name type="common">Maidenhair fern</name>
    <dbReference type="NCBI Taxonomy" id="13818"/>
    <lineage>
        <taxon>Eukaryota</taxon>
        <taxon>Viridiplantae</taxon>
        <taxon>Streptophyta</taxon>
        <taxon>Embryophyta</taxon>
        <taxon>Tracheophyta</taxon>
        <taxon>Polypodiopsida</taxon>
        <taxon>Polypodiidae</taxon>
        <taxon>Polypodiales</taxon>
        <taxon>Pteridineae</taxon>
        <taxon>Pteridaceae</taxon>
        <taxon>Vittarioideae</taxon>
        <taxon>Adiantum</taxon>
    </lineage>
</organism>
<evidence type="ECO:0000313" key="1">
    <source>
        <dbReference type="EMBL" id="KAI5065398.1"/>
    </source>
</evidence>
<accession>A0A9D4UCB5</accession>